<evidence type="ECO:0000313" key="9">
    <source>
        <dbReference type="Proteomes" id="UP000460287"/>
    </source>
</evidence>
<evidence type="ECO:0000256" key="7">
    <source>
        <dbReference type="HAMAP-Rule" id="MF_01057"/>
    </source>
</evidence>
<feature type="binding site" evidence="7">
    <location>
        <position position="68"/>
    </location>
    <ligand>
        <name>S-adenosyl-L-methionine</name>
        <dbReference type="ChEBI" id="CHEBI:59789"/>
    </ligand>
</feature>
<comment type="function">
    <text evidence="2 7">Catalyzes the formation of N(7)-methylguanine at position 46 (m7G46) in tRNA.</text>
</comment>
<feature type="binding site" evidence="7">
    <location>
        <position position="160"/>
    </location>
    <ligand>
        <name>substrate</name>
    </ligand>
</feature>
<dbReference type="PANTHER" id="PTHR23417:SF14">
    <property type="entry name" value="PENTACOTRIPEPTIDE-REPEAT REGION OF PRORP DOMAIN-CONTAINING PROTEIN"/>
    <property type="match status" value="1"/>
</dbReference>
<dbReference type="InterPro" id="IPR055361">
    <property type="entry name" value="tRNA_methyltr_TrmB_bact"/>
</dbReference>
<comment type="pathway">
    <text evidence="7">tRNA modification; N(7)-methylguanine-tRNA biosynthesis.</text>
</comment>
<dbReference type="EC" id="2.1.1.33" evidence="7"/>
<protein>
    <recommendedName>
        <fullName evidence="7">tRNA (guanine-N(7)-)-methyltransferase</fullName>
        <ecNumber evidence="7">2.1.1.33</ecNumber>
    </recommendedName>
    <alternativeName>
        <fullName evidence="7">tRNA (guanine(46)-N(7))-methyltransferase</fullName>
    </alternativeName>
    <alternativeName>
        <fullName evidence="7">tRNA(m7G46)-methyltransferase</fullName>
    </alternativeName>
</protein>
<feature type="binding site" evidence="7">
    <location>
        <position position="128"/>
    </location>
    <ligand>
        <name>substrate</name>
    </ligand>
</feature>
<organism evidence="8 9">
    <name type="scientific">Inconstantimicrobium porci</name>
    <dbReference type="NCBI Taxonomy" id="2652291"/>
    <lineage>
        <taxon>Bacteria</taxon>
        <taxon>Bacillati</taxon>
        <taxon>Bacillota</taxon>
        <taxon>Clostridia</taxon>
        <taxon>Eubacteriales</taxon>
        <taxon>Clostridiaceae</taxon>
        <taxon>Inconstantimicrobium</taxon>
    </lineage>
</organism>
<dbReference type="NCBIfam" id="TIGR00091">
    <property type="entry name" value="tRNA (guanosine(46)-N7)-methyltransferase TrmB"/>
    <property type="match status" value="1"/>
</dbReference>
<dbReference type="GO" id="GO:0043527">
    <property type="term" value="C:tRNA methyltransferase complex"/>
    <property type="evidence" value="ECO:0007669"/>
    <property type="project" value="TreeGrafter"/>
</dbReference>
<sequence>MRLRKKAWARPELESSKFFLTDPETRKDKWHEEFKNDNPIYLELGCGKGNFVSVKGAENKDINYVAIDIKDEVLVLAKRQIEKEFEKVNRKPEENVRLMAKQIAFIEEVFGKDEVDRIYINFCNPWPKKKHNKRRLTHTNFLSKYKTFLKLNGEIWFKTDDDELFRDSQEYLTQKGFDIKYITYDLHESNFTGNVETEHERMFTEMGIKIKCLIAQYNR</sequence>
<dbReference type="InterPro" id="IPR003358">
    <property type="entry name" value="tRNA_(Gua-N-7)_MeTrfase_Trmb"/>
</dbReference>
<dbReference type="AlphaFoldDB" id="A0A7X2T066"/>
<dbReference type="PROSITE" id="PS51625">
    <property type="entry name" value="SAM_MT_TRMB"/>
    <property type="match status" value="1"/>
</dbReference>
<evidence type="ECO:0000256" key="2">
    <source>
        <dbReference type="ARBA" id="ARBA00003015"/>
    </source>
</evidence>
<dbReference type="HAMAP" id="MF_01057">
    <property type="entry name" value="tRNA_methyltr_TrmB"/>
    <property type="match status" value="1"/>
</dbReference>
<dbReference type="UniPathway" id="UPA00989"/>
<proteinExistence type="inferred from homology"/>
<name>A0A7X2T066_9CLOT</name>
<comment type="caution">
    <text evidence="8">The sequence shown here is derived from an EMBL/GenBank/DDBJ whole genome shotgun (WGS) entry which is preliminary data.</text>
</comment>
<evidence type="ECO:0000256" key="3">
    <source>
        <dbReference type="ARBA" id="ARBA00022603"/>
    </source>
</evidence>
<dbReference type="PANTHER" id="PTHR23417">
    <property type="entry name" value="3-DEOXY-D-MANNO-OCTULOSONIC-ACID TRANSFERASE/TRNA GUANINE-N 7 - -METHYLTRANSFERASE"/>
    <property type="match status" value="1"/>
</dbReference>
<feature type="binding site" evidence="7">
    <location>
        <position position="124"/>
    </location>
    <ligand>
        <name>S-adenosyl-L-methionine</name>
        <dbReference type="ChEBI" id="CHEBI:59789"/>
    </ligand>
</feature>
<keyword evidence="3 7" id="KW-0489">Methyltransferase</keyword>
<reference evidence="8 9" key="1">
    <citation type="submission" date="2019-08" db="EMBL/GenBank/DDBJ databases">
        <title>In-depth cultivation of the pig gut microbiome towards novel bacterial diversity and tailored functional studies.</title>
        <authorList>
            <person name="Wylensek D."/>
            <person name="Hitch T.C.A."/>
            <person name="Clavel T."/>
        </authorList>
    </citation>
    <scope>NUCLEOTIDE SEQUENCE [LARGE SCALE GENOMIC DNA]</scope>
    <source>
        <strain evidence="8 9">WCA-383-APC-5B</strain>
    </source>
</reference>
<dbReference type="GO" id="GO:0008176">
    <property type="term" value="F:tRNA (guanine(46)-N7)-methyltransferase activity"/>
    <property type="evidence" value="ECO:0007669"/>
    <property type="project" value="UniProtKB-UniRule"/>
</dbReference>
<evidence type="ECO:0000313" key="8">
    <source>
        <dbReference type="EMBL" id="MSR90256.1"/>
    </source>
</evidence>
<dbReference type="SUPFAM" id="SSF53335">
    <property type="entry name" value="S-adenosyl-L-methionine-dependent methyltransferases"/>
    <property type="match status" value="1"/>
</dbReference>
<feature type="region of interest" description="Interaction with RNA" evidence="7">
    <location>
        <begin position="130"/>
        <end position="135"/>
    </location>
</feature>
<feature type="binding site" evidence="7">
    <location>
        <position position="43"/>
    </location>
    <ligand>
        <name>S-adenosyl-L-methionine</name>
        <dbReference type="ChEBI" id="CHEBI:59789"/>
    </ligand>
</feature>
<dbReference type="RefSeq" id="WP_154530123.1">
    <property type="nucleotide sequence ID" value="NZ_VULX01000001.1"/>
</dbReference>
<comment type="similarity">
    <text evidence="7">Belongs to the class I-like SAM-binding methyltransferase superfamily. TrmB family.</text>
</comment>
<keyword evidence="6 7" id="KW-0819">tRNA processing</keyword>
<evidence type="ECO:0000256" key="4">
    <source>
        <dbReference type="ARBA" id="ARBA00022679"/>
    </source>
</evidence>
<dbReference type="InterPro" id="IPR029063">
    <property type="entry name" value="SAM-dependent_MTases_sf"/>
</dbReference>
<dbReference type="Gene3D" id="3.40.50.150">
    <property type="entry name" value="Vaccinia Virus protein VP39"/>
    <property type="match status" value="1"/>
</dbReference>
<evidence type="ECO:0000256" key="5">
    <source>
        <dbReference type="ARBA" id="ARBA00022691"/>
    </source>
</evidence>
<keyword evidence="4 7" id="KW-0808">Transferase</keyword>
<keyword evidence="9" id="KW-1185">Reference proteome</keyword>
<dbReference type="Proteomes" id="UP000460287">
    <property type="component" value="Unassembled WGS sequence"/>
</dbReference>
<keyword evidence="5 7" id="KW-0949">S-adenosyl-L-methionine</keyword>
<evidence type="ECO:0000256" key="1">
    <source>
        <dbReference type="ARBA" id="ARBA00000142"/>
    </source>
</evidence>
<accession>A0A7X2T066</accession>
<evidence type="ECO:0000256" key="6">
    <source>
        <dbReference type="ARBA" id="ARBA00022694"/>
    </source>
</evidence>
<dbReference type="EMBL" id="VULX01000001">
    <property type="protein sequence ID" value="MSR90256.1"/>
    <property type="molecule type" value="Genomic_DNA"/>
</dbReference>
<dbReference type="Pfam" id="PF02390">
    <property type="entry name" value="Methyltransf_4"/>
    <property type="match status" value="1"/>
</dbReference>
<comment type="catalytic activity">
    <reaction evidence="1 7">
        <text>guanosine(46) in tRNA + S-adenosyl-L-methionine = N(7)-methylguanosine(46) in tRNA + S-adenosyl-L-homocysteine</text>
        <dbReference type="Rhea" id="RHEA:42708"/>
        <dbReference type="Rhea" id="RHEA-COMP:10188"/>
        <dbReference type="Rhea" id="RHEA-COMP:10189"/>
        <dbReference type="ChEBI" id="CHEBI:57856"/>
        <dbReference type="ChEBI" id="CHEBI:59789"/>
        <dbReference type="ChEBI" id="CHEBI:74269"/>
        <dbReference type="ChEBI" id="CHEBI:74480"/>
        <dbReference type="EC" id="2.1.1.33"/>
    </reaction>
</comment>
<dbReference type="NCBIfam" id="NF001080">
    <property type="entry name" value="PRK00121.2-2"/>
    <property type="match status" value="1"/>
</dbReference>
<gene>
    <name evidence="7 8" type="primary">trmB</name>
    <name evidence="8" type="ORF">FYJ33_02185</name>
</gene>
<comment type="caution">
    <text evidence="7">Lacks conserved residue(s) required for the propagation of feature annotation.</text>
</comment>